<dbReference type="InterPro" id="IPR001841">
    <property type="entry name" value="Znf_RING"/>
</dbReference>
<evidence type="ECO:0000313" key="7">
    <source>
        <dbReference type="Proteomes" id="UP000041254"/>
    </source>
</evidence>
<proteinExistence type="predicted"/>
<evidence type="ECO:0000259" key="5">
    <source>
        <dbReference type="PROSITE" id="PS50089"/>
    </source>
</evidence>
<dbReference type="SUPFAM" id="SSF57850">
    <property type="entry name" value="RING/U-box"/>
    <property type="match status" value="1"/>
</dbReference>
<feature type="region of interest" description="Disordered" evidence="3">
    <location>
        <begin position="70"/>
        <end position="96"/>
    </location>
</feature>
<dbReference type="OrthoDB" id="10017393at2759"/>
<dbReference type="PROSITE" id="PS50089">
    <property type="entry name" value="ZF_RING_2"/>
    <property type="match status" value="1"/>
</dbReference>
<protein>
    <recommendedName>
        <fullName evidence="8">RING-type E3 ubiquitin transferase</fullName>
    </recommendedName>
</protein>
<organism evidence="6 7">
    <name type="scientific">Vitrella brassicaformis (strain CCMP3155)</name>
    <dbReference type="NCBI Taxonomy" id="1169540"/>
    <lineage>
        <taxon>Eukaryota</taxon>
        <taxon>Sar</taxon>
        <taxon>Alveolata</taxon>
        <taxon>Colpodellida</taxon>
        <taxon>Vitrellaceae</taxon>
        <taxon>Vitrella</taxon>
    </lineage>
</organism>
<dbReference type="EMBL" id="CDMY01000398">
    <property type="protein sequence ID" value="CEM09958.1"/>
    <property type="molecule type" value="Genomic_DNA"/>
</dbReference>
<dbReference type="Pfam" id="PF00240">
    <property type="entry name" value="ubiquitin"/>
    <property type="match status" value="1"/>
</dbReference>
<evidence type="ECO:0008006" key="8">
    <source>
        <dbReference type="Google" id="ProtNLM"/>
    </source>
</evidence>
<dbReference type="InterPro" id="IPR013083">
    <property type="entry name" value="Znf_RING/FYVE/PHD"/>
</dbReference>
<reference evidence="6 7" key="1">
    <citation type="submission" date="2014-11" db="EMBL/GenBank/DDBJ databases">
        <authorList>
            <person name="Zhu J."/>
            <person name="Qi W."/>
            <person name="Song R."/>
        </authorList>
    </citation>
    <scope>NUCLEOTIDE SEQUENCE [LARGE SCALE GENOMIC DNA]</scope>
</reference>
<dbReference type="PANTHER" id="PTHR10666">
    <property type="entry name" value="UBIQUITIN"/>
    <property type="match status" value="1"/>
</dbReference>
<feature type="compositionally biased region" description="Basic and acidic residues" evidence="3">
    <location>
        <begin position="353"/>
        <end position="369"/>
    </location>
</feature>
<dbReference type="Gene3D" id="3.30.40.10">
    <property type="entry name" value="Zinc/RING finger domain, C3HC4 (zinc finger)"/>
    <property type="match status" value="1"/>
</dbReference>
<keyword evidence="1" id="KW-0863">Zinc-finger</keyword>
<dbReference type="SMART" id="SM00213">
    <property type="entry name" value="UBQ"/>
    <property type="match status" value="1"/>
</dbReference>
<evidence type="ECO:0000259" key="4">
    <source>
        <dbReference type="PROSITE" id="PS50053"/>
    </source>
</evidence>
<keyword evidence="1" id="KW-0479">Metal-binding</keyword>
<dbReference type="GO" id="GO:0008270">
    <property type="term" value="F:zinc ion binding"/>
    <property type="evidence" value="ECO:0007669"/>
    <property type="project" value="UniProtKB-KW"/>
</dbReference>
<dbReference type="STRING" id="1169540.A0A0G4FAF3"/>
<dbReference type="PRINTS" id="PR00348">
    <property type="entry name" value="UBIQUITIN"/>
</dbReference>
<dbReference type="PROSITE" id="PS50053">
    <property type="entry name" value="UBIQUITIN_2"/>
    <property type="match status" value="1"/>
</dbReference>
<keyword evidence="2" id="KW-0175">Coiled coil</keyword>
<dbReference type="CDD" id="cd16449">
    <property type="entry name" value="RING-HC"/>
    <property type="match status" value="1"/>
</dbReference>
<dbReference type="Gene3D" id="3.10.20.90">
    <property type="entry name" value="Phosphatidylinositol 3-kinase Catalytic Subunit, Chain A, domain 1"/>
    <property type="match status" value="1"/>
</dbReference>
<feature type="domain" description="RING-type" evidence="5">
    <location>
        <begin position="641"/>
        <end position="680"/>
    </location>
</feature>
<keyword evidence="1" id="KW-0862">Zinc</keyword>
<feature type="region of interest" description="Disordered" evidence="3">
    <location>
        <begin position="348"/>
        <end position="369"/>
    </location>
</feature>
<name>A0A0G4FAF3_VITBC</name>
<dbReference type="InParanoid" id="A0A0G4FAF3"/>
<feature type="coiled-coil region" evidence="2">
    <location>
        <begin position="605"/>
        <end position="636"/>
    </location>
</feature>
<feature type="compositionally biased region" description="Basic and acidic residues" evidence="3">
    <location>
        <begin position="75"/>
        <end position="87"/>
    </location>
</feature>
<gene>
    <name evidence="6" type="ORF">Vbra_8947</name>
</gene>
<dbReference type="InterPro" id="IPR029071">
    <property type="entry name" value="Ubiquitin-like_domsf"/>
</dbReference>
<dbReference type="InterPro" id="IPR000626">
    <property type="entry name" value="Ubiquitin-like_dom"/>
</dbReference>
<evidence type="ECO:0000256" key="3">
    <source>
        <dbReference type="SAM" id="MobiDB-lite"/>
    </source>
</evidence>
<evidence type="ECO:0000313" key="6">
    <source>
        <dbReference type="EMBL" id="CEM09958.1"/>
    </source>
</evidence>
<dbReference type="InterPro" id="IPR019956">
    <property type="entry name" value="Ubiquitin_dom"/>
</dbReference>
<dbReference type="Pfam" id="PF13920">
    <property type="entry name" value="zf-C3HC4_3"/>
    <property type="match status" value="1"/>
</dbReference>
<dbReference type="SMART" id="SM00184">
    <property type="entry name" value="RING"/>
    <property type="match status" value="1"/>
</dbReference>
<sequence length="701" mass="79325">MQIFYKNFSGKTRTLDVELLSLVADVMAKIEEKEGIPSTQQLLIYGGKPLDAGHTLQDYNIQRESTLSLLGRSGRRQDQDQDQDLNKTRRPPSQASARAAAAGDIIEMVTALIQDLKDIGARRDAMRVDDFKADADEMIRGRIAKGQWDVSLVKAVPRRQLTPSEVYALEQASSSYQPEASSISERLQKAGIDYSALITGPDTYKLVTAAILPINRAAVLKGFEPSGAQMVHLELMSVYEGLGHFMQTAKKSHPSFTSGFRPVEREEKRKERIHAVEGFFRLLKDKLVAIDKALQSDVLGCFKAQKEVFIKRHNEKIGEWRQHAVQWMSRIRQLDTRTKHITDYQRSLTSAEADSKTHEKELQKRNKATEESMIREGNIQYKALIAAKEEEVQARIERLRAEAAVAAANAPLTEILARVNDWRAEYDSHRTFWNAATAEAEKYNRQLQALLCYLEKHVEKGVKRLSEILFEDCARGRALLEQQILEIDNAIADKNRAILQGDRHDSSSETAADVEKRLTREIRDLEDAKEGLQTAFHECCGGATQEILPLVADEASKWASTVLPDPTVDAAWLSEEGRALHLLKLEFEAVKGQLGAADEKLCRQAEESAAVIDAMQTEMEEERARHEEEKKKNKSAAPPKCQICYDRPTEVVLIPCRHKYFCRVCFERFKRGDSKCPTCRQKYREEFSGPVYEQGYIEPSS</sequence>
<dbReference type="InterPro" id="IPR050158">
    <property type="entry name" value="Ubiquitin_ubiquitin-like"/>
</dbReference>
<dbReference type="Proteomes" id="UP000041254">
    <property type="component" value="Unassembled WGS sequence"/>
</dbReference>
<feature type="domain" description="Ubiquitin-like" evidence="4">
    <location>
        <begin position="1"/>
        <end position="72"/>
    </location>
</feature>
<evidence type="ECO:0000256" key="2">
    <source>
        <dbReference type="SAM" id="Coils"/>
    </source>
</evidence>
<evidence type="ECO:0000256" key="1">
    <source>
        <dbReference type="PROSITE-ProRule" id="PRU00175"/>
    </source>
</evidence>
<accession>A0A0G4FAF3</accession>
<dbReference type="SUPFAM" id="SSF54236">
    <property type="entry name" value="Ubiquitin-like"/>
    <property type="match status" value="1"/>
</dbReference>
<dbReference type="AlphaFoldDB" id="A0A0G4FAF3"/>
<keyword evidence="7" id="KW-1185">Reference proteome</keyword>
<dbReference type="VEuPathDB" id="CryptoDB:Vbra_8947"/>